<reference evidence="2 3" key="1">
    <citation type="submission" date="2021-05" db="EMBL/GenBank/DDBJ databases">
        <title>Novel Bacillus species.</title>
        <authorList>
            <person name="Liu G."/>
        </authorList>
    </citation>
    <scope>NUCLEOTIDE SEQUENCE [LARGE SCALE GENOMIC DNA]</scope>
    <source>
        <strain evidence="3">FJAT-49780</strain>
    </source>
</reference>
<keyword evidence="3" id="KW-1185">Reference proteome</keyword>
<organism evidence="2 3">
    <name type="scientific">Lederbergia citri</name>
    <dbReference type="NCBI Taxonomy" id="2833580"/>
    <lineage>
        <taxon>Bacteria</taxon>
        <taxon>Bacillati</taxon>
        <taxon>Bacillota</taxon>
        <taxon>Bacilli</taxon>
        <taxon>Bacillales</taxon>
        <taxon>Bacillaceae</taxon>
        <taxon>Lederbergia</taxon>
    </lineage>
</organism>
<dbReference type="RefSeq" id="WP_213124728.1">
    <property type="nucleotide sequence ID" value="NZ_JAGYPG010000002.1"/>
</dbReference>
<comment type="caution">
    <text evidence="2">The sequence shown here is derived from an EMBL/GenBank/DDBJ whole genome shotgun (WGS) entry which is preliminary data.</text>
</comment>
<dbReference type="EMBL" id="JAGYPG010000002">
    <property type="protein sequence ID" value="MBS4195513.1"/>
    <property type="molecule type" value="Genomic_DNA"/>
</dbReference>
<accession>A0A942YFX4</accession>
<evidence type="ECO:0000313" key="2">
    <source>
        <dbReference type="EMBL" id="MBS4195513.1"/>
    </source>
</evidence>
<evidence type="ECO:0008006" key="4">
    <source>
        <dbReference type="Google" id="ProtNLM"/>
    </source>
</evidence>
<name>A0A942YFX4_9BACI</name>
<evidence type="ECO:0000313" key="3">
    <source>
        <dbReference type="Proteomes" id="UP000681414"/>
    </source>
</evidence>
<sequence length="669" mass="75187">MQIQNETKTAILPQTDTPVTIKEGGTYTATVKEKLPNNEAIVQVKGQDLHVKFDGNMPESGKITLQVMDMKQEIPVVKAVATQTAPTVDRGASTALPENVRQAIQVLNQYHIPINRETLNNIRAYIEKGPGTPEQRLETIINMARKNLDFNPQQIKAVHEALHGRALGAVLHDLASELDPDFKMENPSLIRNEAYPGTQQIYQGNSAPSESNAYQAAIREALKQVRTTPNLSTVLQLINGMQEIPESLSQAVEKAEQLHSSGRELAARQELATTLTNLAENDAPEQEAEFAYRMSNEILATIPVQSRDLIVTTITKKLSQAALDFKAIKRDIVNTLRTTENLLRQSPIQARQSLEAVIKQLDNAILKSDFMLYTDMGTEKKLMQASSQLHEARKLLGKGDFTKASEIVTQVRNTVDKLMFQPSDQRVQHFVSKEMINLERLPLEKEIVRSFEEPYQMLRQEPTARHALEYIRRLGLTYDSDIAHRLVSGDGSRTDDASLKNSLLRLIQAEGNNAVSQRAEQALNNLTGQQLMSKTDNSGLQTMLFTLPIILRDQLENVKVFLKSSQTKQKIDWENCSLYFLLETKRMGDVGILLTAVDKNLSVTIKNDRLDFQNKMEHLVKAAKGRLSEIGYNISTIQFARLTPLEKTGERREQSKTPSFTERGYDFSV</sequence>
<proteinExistence type="predicted"/>
<dbReference type="AlphaFoldDB" id="A0A942YFX4"/>
<gene>
    <name evidence="2" type="ORF">KHA97_10635</name>
</gene>
<feature type="region of interest" description="Disordered" evidence="1">
    <location>
        <begin position="648"/>
        <end position="669"/>
    </location>
</feature>
<protein>
    <recommendedName>
        <fullName evidence="4">Flagellar hook-length control protein-like C-terminal domain-containing protein</fullName>
    </recommendedName>
</protein>
<evidence type="ECO:0000256" key="1">
    <source>
        <dbReference type="SAM" id="MobiDB-lite"/>
    </source>
</evidence>
<dbReference type="Proteomes" id="UP000681414">
    <property type="component" value="Unassembled WGS sequence"/>
</dbReference>